<sequence length="510" mass="58924">MDLTATTETLYERYVAELQQIADIRYAVALLQWDQETYMPVSGAAARSRQVATLSEMAHSRFTSSTFGELLAELMQRPDLTPQQSANLHLSHYDFEQQARVPASFVRTISETVSRSFHAWMDARKANDFNIFAPVLEELVTLKKEEADLLGYDKHPYNALLNQYERGCTTELLDNTFGTLQPPLKALLDKIAACPQVDDRLLKQYFPEQDQWQFSMDLLEKMGYDLDAGRQDKAEHPFTINFSSQDVRITTRIDEQDLGNMTWSTIHELGHALYEQGLPAGQYGLPLGEAASLGIHESQSRFWENNIGRSLPWCQYFLPHLQKYFPSQLGNSSPEHFFRAINKVYPSLIRTEADELTYHFHVIIRYELEKALIGGELSVKDIPAFWGERYNHYLGIRVPDDRRGCLQDVHWSHGSFGYFPTYSLGSLYAAQFFGQLKKEFPDMDEITRQGKFNIALEWLRGRIHQYGRQYTSEELCKNLTGEGINIDHFMQYVTEKYRFIYSFQPEGDAL</sequence>
<keyword evidence="1" id="KW-0645">Protease</keyword>
<dbReference type="PRINTS" id="PR00998">
    <property type="entry name" value="CRBOXYPTASET"/>
</dbReference>
<dbReference type="CDD" id="cd06460">
    <property type="entry name" value="M32_Taq"/>
    <property type="match status" value="1"/>
</dbReference>
<comment type="function">
    <text evidence="1">Broad specificity carboxypetidase that releases amino acids sequentially from the C-terminus, including neutral, aromatic, polar and basic residues.</text>
</comment>
<dbReference type="EMBL" id="MBUA01000001">
    <property type="protein sequence ID" value="MBC6490302.1"/>
    <property type="molecule type" value="Genomic_DNA"/>
</dbReference>
<proteinExistence type="inferred from homology"/>
<evidence type="ECO:0000313" key="2">
    <source>
        <dbReference type="EMBL" id="MBC6490302.1"/>
    </source>
</evidence>
<comment type="similarity">
    <text evidence="1">Belongs to the peptidase M32 family.</text>
</comment>
<dbReference type="PIRSF" id="PIRSF006615">
    <property type="entry name" value="Zn_crbxpep_Taq"/>
    <property type="match status" value="1"/>
</dbReference>
<dbReference type="InterPro" id="IPR001333">
    <property type="entry name" value="Peptidase_M32_Taq"/>
</dbReference>
<dbReference type="Proteomes" id="UP000765802">
    <property type="component" value="Unassembled WGS sequence"/>
</dbReference>
<accession>A0ABR7M5K2</accession>
<dbReference type="EC" id="3.4.17.19" evidence="1"/>
<keyword evidence="1" id="KW-0378">Hydrolase</keyword>
<dbReference type="PANTHER" id="PTHR34217:SF1">
    <property type="entry name" value="CARBOXYPEPTIDASE 1"/>
    <property type="match status" value="1"/>
</dbReference>
<comment type="caution">
    <text evidence="2">The sequence shown here is derived from an EMBL/GenBank/DDBJ whole genome shotgun (WGS) entry which is preliminary data.</text>
</comment>
<name>A0ABR7M5K2_9BACT</name>
<reference evidence="2 3" key="1">
    <citation type="submission" date="2016-07" db="EMBL/GenBank/DDBJ databases">
        <title>Genome analysis of Flavihumibacter stibioxidans YS-17.</title>
        <authorList>
            <person name="Shi K."/>
            <person name="Han Y."/>
            <person name="Wang G."/>
        </authorList>
    </citation>
    <scope>NUCLEOTIDE SEQUENCE [LARGE SCALE GENOMIC DNA]</scope>
    <source>
        <strain evidence="2 3">YS-17</strain>
    </source>
</reference>
<dbReference type="PANTHER" id="PTHR34217">
    <property type="entry name" value="METAL-DEPENDENT CARBOXYPEPTIDASE"/>
    <property type="match status" value="1"/>
</dbReference>
<organism evidence="2 3">
    <name type="scientific">Flavihumibacter stibioxidans</name>
    <dbReference type="NCBI Taxonomy" id="1834163"/>
    <lineage>
        <taxon>Bacteria</taxon>
        <taxon>Pseudomonadati</taxon>
        <taxon>Bacteroidota</taxon>
        <taxon>Chitinophagia</taxon>
        <taxon>Chitinophagales</taxon>
        <taxon>Chitinophagaceae</taxon>
        <taxon>Flavihumibacter</taxon>
    </lineage>
</organism>
<dbReference type="Gene3D" id="1.10.1370.30">
    <property type="match status" value="1"/>
</dbReference>
<dbReference type="GO" id="GO:0004180">
    <property type="term" value="F:carboxypeptidase activity"/>
    <property type="evidence" value="ECO:0007669"/>
    <property type="project" value="UniProtKB-KW"/>
</dbReference>
<keyword evidence="1" id="KW-0479">Metal-binding</keyword>
<dbReference type="Pfam" id="PF02074">
    <property type="entry name" value="Peptidase_M32"/>
    <property type="match status" value="1"/>
</dbReference>
<keyword evidence="1 2" id="KW-0121">Carboxypeptidase</keyword>
<dbReference type="SUPFAM" id="SSF55486">
    <property type="entry name" value="Metalloproteases ('zincins'), catalytic domain"/>
    <property type="match status" value="1"/>
</dbReference>
<keyword evidence="1" id="KW-0482">Metalloprotease</keyword>
<comment type="catalytic activity">
    <reaction evidence="1">
        <text>Release of a C-terminal amino acid with broad specificity, except for -Pro.</text>
        <dbReference type="EC" id="3.4.17.19"/>
    </reaction>
</comment>
<gene>
    <name evidence="2" type="ORF">BC349_04965</name>
</gene>
<evidence type="ECO:0000313" key="3">
    <source>
        <dbReference type="Proteomes" id="UP000765802"/>
    </source>
</evidence>
<dbReference type="RefSeq" id="WP_187255616.1">
    <property type="nucleotide sequence ID" value="NZ_JBHULF010000006.1"/>
</dbReference>
<protein>
    <recommendedName>
        <fullName evidence="1">Metal-dependent carboxypeptidase</fullName>
        <ecNumber evidence="1">3.4.17.19</ecNumber>
    </recommendedName>
</protein>
<dbReference type="PROSITE" id="PS52034">
    <property type="entry name" value="PEPTIDASE_M32"/>
    <property type="match status" value="1"/>
</dbReference>
<keyword evidence="3" id="KW-1185">Reference proteome</keyword>
<evidence type="ECO:0000256" key="1">
    <source>
        <dbReference type="PIRNR" id="PIRNR006615"/>
    </source>
</evidence>